<sequence>MQELIKNALEIHERQFKTDCDEKERSFKRETDEKNRTFLTDKEFHDRNVQKWKNVREWLTLVGALIAGAAGIVQLIRSLQ</sequence>
<keyword evidence="3" id="KW-1185">Reference proteome</keyword>
<dbReference type="EMBL" id="NIDE01000011">
    <property type="protein sequence ID" value="OWK39194.1"/>
    <property type="molecule type" value="Genomic_DNA"/>
</dbReference>
<evidence type="ECO:0000313" key="3">
    <source>
        <dbReference type="Proteomes" id="UP000214646"/>
    </source>
</evidence>
<gene>
    <name evidence="2" type="ORF">FRUB_06276</name>
</gene>
<evidence type="ECO:0000313" key="2">
    <source>
        <dbReference type="EMBL" id="OWK39194.1"/>
    </source>
</evidence>
<keyword evidence="1" id="KW-1133">Transmembrane helix</keyword>
<dbReference type="Proteomes" id="UP000214646">
    <property type="component" value="Unassembled WGS sequence"/>
</dbReference>
<feature type="transmembrane region" description="Helical" evidence="1">
    <location>
        <begin position="58"/>
        <end position="76"/>
    </location>
</feature>
<name>A0A225DHN8_9BACT</name>
<keyword evidence="1" id="KW-0812">Transmembrane</keyword>
<protein>
    <submittedName>
        <fullName evidence="2">Uncharacterized protein</fullName>
    </submittedName>
</protein>
<reference evidence="3" key="1">
    <citation type="submission" date="2017-06" db="EMBL/GenBank/DDBJ databases">
        <title>Genome analysis of Fimbriiglobus ruber SP5, the first member of the order Planctomycetales with confirmed chitinolytic capability.</title>
        <authorList>
            <person name="Ravin N.V."/>
            <person name="Rakitin A.L."/>
            <person name="Ivanova A.A."/>
            <person name="Beletsky A.V."/>
            <person name="Kulichevskaya I.S."/>
            <person name="Mardanov A.V."/>
            <person name="Dedysh S.N."/>
        </authorList>
    </citation>
    <scope>NUCLEOTIDE SEQUENCE [LARGE SCALE GENOMIC DNA]</scope>
    <source>
        <strain evidence="3">SP5</strain>
    </source>
</reference>
<accession>A0A225DHN8</accession>
<organism evidence="2 3">
    <name type="scientific">Fimbriiglobus ruber</name>
    <dbReference type="NCBI Taxonomy" id="1908690"/>
    <lineage>
        <taxon>Bacteria</taxon>
        <taxon>Pseudomonadati</taxon>
        <taxon>Planctomycetota</taxon>
        <taxon>Planctomycetia</taxon>
        <taxon>Gemmatales</taxon>
        <taxon>Gemmataceae</taxon>
        <taxon>Fimbriiglobus</taxon>
    </lineage>
</organism>
<proteinExistence type="predicted"/>
<keyword evidence="1" id="KW-0472">Membrane</keyword>
<dbReference type="AlphaFoldDB" id="A0A225DHN8"/>
<comment type="caution">
    <text evidence="2">The sequence shown here is derived from an EMBL/GenBank/DDBJ whole genome shotgun (WGS) entry which is preliminary data.</text>
</comment>
<evidence type="ECO:0000256" key="1">
    <source>
        <dbReference type="SAM" id="Phobius"/>
    </source>
</evidence>